<dbReference type="GO" id="GO:0016887">
    <property type="term" value="F:ATP hydrolysis activity"/>
    <property type="evidence" value="ECO:0007669"/>
    <property type="project" value="RHEA"/>
</dbReference>
<dbReference type="EC" id="5.6.2.4" evidence="8"/>
<dbReference type="GO" id="GO:0006289">
    <property type="term" value="P:nucleotide-excision repair"/>
    <property type="evidence" value="ECO:0007669"/>
    <property type="project" value="InterPro"/>
</dbReference>
<dbReference type="RefSeq" id="XP_067076505.1">
    <property type="nucleotide sequence ID" value="XM_067220404.1"/>
</dbReference>
<feature type="domain" description="Helicase ATP-binding" evidence="10">
    <location>
        <begin position="394"/>
        <end position="562"/>
    </location>
</feature>
<keyword evidence="5" id="KW-0067">ATP-binding</keyword>
<dbReference type="GO" id="GO:0006367">
    <property type="term" value="P:transcription initiation at RNA polymerase II promoter"/>
    <property type="evidence" value="ECO:0007669"/>
    <property type="project" value="InterPro"/>
</dbReference>
<dbReference type="VEuPathDB" id="TriTrypDB:TEOVI_000792500"/>
<dbReference type="InterPro" id="IPR032438">
    <property type="entry name" value="ERCC3_RAD25_C"/>
</dbReference>
<comment type="caution">
    <text evidence="12">The sequence shown here is derived from an EMBL/GenBank/DDBJ whole genome shotgun (WGS) entry which is preliminary data.</text>
</comment>
<gene>
    <name evidence="12" type="ORF">TEOVI_000792500</name>
</gene>
<comment type="similarity">
    <text evidence="1">Belongs to the helicase family. RAD25/XPB subfamily.</text>
</comment>
<sequence length="938" mass="105211">MILGPGGRIFINHGHPAYPHLMDFLTACCEPVCRTLYVSEYTISPSSLSAATAEGTYSMEMVRNVIRYFRLDEQQQIPVDVERYAALERRVRDSVQDTSLDLPMEVGEAKVSANGDVKAEEGCEEATDELSPLAGQVKKEETKEVAAEPRRRFLSLSKRISAKSEPLVTRAVVNTGALQPLPADLEQMLREEENSSRVRIVLQPCLRPVKRRAVGGDKQHSDEQQCQRAEETKLAYFLTSPDRNHMEHLVSRLQDFLVPVLLHGTRRWVVSDVDRGVEERSTAESGRAKTLRRLFEAPSSASGRSVASKSLTNEGANGDGLGGGVGRRCTRIVYKSQVMDGKMRNVRERLYKELSVRADLFYDYVQDHSLHVCDLELSENVRLRPYQVASLERFRSGNKAHQGVIVLPCGAGKTLTGIGAAATVKKRTIVMCINVMSVLQWQREFIRWTNLSEDQVTVCIADKKQMPGDVFITTYSMLIARRSNVPEMEQSADAKLTAKILASVGEQPWGLLLLDEVHTALAHNFQEVLNKVKYKCVIGLSATLLREDDKIGDLRHLVGPKLYEANWLDLTRAGFLARVECAEIQCPLPKAFLTEYLESQSDGDPFARRGTTRMAHSVVCLNPYKLWCTQALLEFHRNRSPPDKVIIFCDQIDGIQYYAQHLHVPFMDGKTSDMERENLLQYFQHSDNINAIILSRVGDVALDIPCASVVIQISGLGASRRQEAQRLGRILRPKPASLDNVCSYFYTLVSQDTHEISQSYERQSWLRDQGFSYRVLQSDMVLQHFLRTGGKLCCVGPPRWWYECAGPSCDSAVAAKGTYWIPFSQEAALRMQSRFVAGVRGCDLTATVLRDTPRPPELKNMGVEEKWTVCFSDSCAPETFGTVQLVEGNPLLVRRICCGPLAVEHDCLHGGEECLQYAVQQMKVMVAKNSKNRIPLTT</sequence>
<dbReference type="Proteomes" id="UP000195570">
    <property type="component" value="Unassembled WGS sequence"/>
</dbReference>
<dbReference type="InterPro" id="IPR050615">
    <property type="entry name" value="ATP-dep_DNA_Helicase"/>
</dbReference>
<dbReference type="CDD" id="cd18789">
    <property type="entry name" value="SF2_C_XPB"/>
    <property type="match status" value="1"/>
</dbReference>
<evidence type="ECO:0000256" key="5">
    <source>
        <dbReference type="ARBA" id="ARBA00022840"/>
    </source>
</evidence>
<dbReference type="InterPro" id="IPR001650">
    <property type="entry name" value="Helicase_C-like"/>
</dbReference>
<dbReference type="NCBIfam" id="TIGR00603">
    <property type="entry name" value="rad25"/>
    <property type="match status" value="1"/>
</dbReference>
<dbReference type="Pfam" id="PF16203">
    <property type="entry name" value="ERCC3_RAD25_C"/>
    <property type="match status" value="1"/>
</dbReference>
<dbReference type="GO" id="GO:0043138">
    <property type="term" value="F:3'-5' DNA helicase activity"/>
    <property type="evidence" value="ECO:0007669"/>
    <property type="project" value="UniProtKB-EC"/>
</dbReference>
<dbReference type="GO" id="GO:0000112">
    <property type="term" value="C:nucleotide-excision repair factor 3 complex"/>
    <property type="evidence" value="ECO:0007669"/>
    <property type="project" value="TreeGrafter"/>
</dbReference>
<dbReference type="Gene3D" id="3.40.50.300">
    <property type="entry name" value="P-loop containing nucleotide triphosphate hydrolases"/>
    <property type="match status" value="2"/>
</dbReference>
<evidence type="ECO:0000256" key="1">
    <source>
        <dbReference type="ARBA" id="ARBA00006637"/>
    </source>
</evidence>
<comment type="catalytic activity">
    <reaction evidence="9">
        <text>ATP + H2O = ADP + phosphate + H(+)</text>
        <dbReference type="Rhea" id="RHEA:13065"/>
        <dbReference type="ChEBI" id="CHEBI:15377"/>
        <dbReference type="ChEBI" id="CHEBI:15378"/>
        <dbReference type="ChEBI" id="CHEBI:30616"/>
        <dbReference type="ChEBI" id="CHEBI:43474"/>
        <dbReference type="ChEBI" id="CHEBI:456216"/>
        <dbReference type="EC" id="5.6.2.4"/>
    </reaction>
</comment>
<evidence type="ECO:0000256" key="3">
    <source>
        <dbReference type="ARBA" id="ARBA00022801"/>
    </source>
</evidence>
<keyword evidence="4 12" id="KW-0347">Helicase</keyword>
<name>A0A1G4HZN4_TRYEQ</name>
<evidence type="ECO:0000259" key="10">
    <source>
        <dbReference type="PROSITE" id="PS51192"/>
    </source>
</evidence>
<dbReference type="GeneID" id="92381859"/>
<dbReference type="FunFam" id="3.40.50.300:FF:000077">
    <property type="entry name" value="Probable DNA repair helicase RAD25"/>
    <property type="match status" value="1"/>
</dbReference>
<dbReference type="PROSITE" id="PS51192">
    <property type="entry name" value="HELICASE_ATP_BIND_1"/>
    <property type="match status" value="1"/>
</dbReference>
<dbReference type="PROSITE" id="PS51194">
    <property type="entry name" value="HELICASE_CTER"/>
    <property type="match status" value="1"/>
</dbReference>
<dbReference type="GO" id="GO:0003677">
    <property type="term" value="F:DNA binding"/>
    <property type="evidence" value="ECO:0007669"/>
    <property type="project" value="InterPro"/>
</dbReference>
<dbReference type="PANTHER" id="PTHR11274:SF16">
    <property type="entry name" value="TFIIH BASAL TRANSCRIPTION FACTOR COMPLEX HELICASE XPB SUBUNIT"/>
    <property type="match status" value="1"/>
</dbReference>
<dbReference type="SUPFAM" id="SSF52540">
    <property type="entry name" value="P-loop containing nucleoside triphosphate hydrolases"/>
    <property type="match status" value="1"/>
</dbReference>
<reference evidence="12" key="1">
    <citation type="submission" date="2016-09" db="EMBL/GenBank/DDBJ databases">
        <authorList>
            <person name="Hebert L."/>
            <person name="Moumen B."/>
        </authorList>
    </citation>
    <scope>NUCLEOTIDE SEQUENCE [LARGE SCALE GENOMIC DNA]</scope>
    <source>
        <strain evidence="12">OVI</strain>
    </source>
</reference>
<dbReference type="Pfam" id="PF24482">
    <property type="entry name" value="XPB_C"/>
    <property type="match status" value="1"/>
</dbReference>
<dbReference type="Pfam" id="PF04851">
    <property type="entry name" value="ResIII"/>
    <property type="match status" value="1"/>
</dbReference>
<dbReference type="GO" id="GO:0005675">
    <property type="term" value="C:transcription factor TFIIH holo complex"/>
    <property type="evidence" value="ECO:0007669"/>
    <property type="project" value="TreeGrafter"/>
</dbReference>
<proteinExistence type="inferred from homology"/>
<dbReference type="InterPro" id="IPR057821">
    <property type="entry name" value="XPB_C"/>
</dbReference>
<evidence type="ECO:0000313" key="13">
    <source>
        <dbReference type="Proteomes" id="UP000195570"/>
    </source>
</evidence>
<keyword evidence="13" id="KW-1185">Reference proteome</keyword>
<keyword evidence="2" id="KW-0547">Nucleotide-binding</keyword>
<evidence type="ECO:0000259" key="11">
    <source>
        <dbReference type="PROSITE" id="PS51194"/>
    </source>
</evidence>
<accession>A0A1G4HZN4</accession>
<dbReference type="PANTHER" id="PTHR11274">
    <property type="entry name" value="RAD25/XP-B DNA REPAIR HELICASE"/>
    <property type="match status" value="1"/>
</dbReference>
<evidence type="ECO:0000256" key="7">
    <source>
        <dbReference type="ARBA" id="ARBA00034617"/>
    </source>
</evidence>
<keyword evidence="3 12" id="KW-0378">Hydrolase</keyword>
<dbReference type="AlphaFoldDB" id="A0A1G4HZN4"/>
<evidence type="ECO:0000256" key="8">
    <source>
        <dbReference type="ARBA" id="ARBA00034808"/>
    </source>
</evidence>
<dbReference type="EMBL" id="CZPT02000165">
    <property type="protein sequence ID" value="SCU64808.1"/>
    <property type="molecule type" value="Genomic_DNA"/>
</dbReference>
<dbReference type="GO" id="GO:0005524">
    <property type="term" value="F:ATP binding"/>
    <property type="evidence" value="ECO:0007669"/>
    <property type="project" value="UniProtKB-KW"/>
</dbReference>
<organism evidence="12 13">
    <name type="scientific">Trypanosoma equiperdum</name>
    <dbReference type="NCBI Taxonomy" id="5694"/>
    <lineage>
        <taxon>Eukaryota</taxon>
        <taxon>Discoba</taxon>
        <taxon>Euglenozoa</taxon>
        <taxon>Kinetoplastea</taxon>
        <taxon>Metakinetoplastina</taxon>
        <taxon>Trypanosomatida</taxon>
        <taxon>Trypanosomatidae</taxon>
        <taxon>Trypanosoma</taxon>
    </lineage>
</organism>
<evidence type="ECO:0000256" key="6">
    <source>
        <dbReference type="ARBA" id="ARBA00023235"/>
    </source>
</evidence>
<feature type="domain" description="Helicase C-terminal" evidence="11">
    <location>
        <begin position="627"/>
        <end position="781"/>
    </location>
</feature>
<dbReference type="PRINTS" id="PR00851">
    <property type="entry name" value="XRODRMPGMNTB"/>
</dbReference>
<dbReference type="SMR" id="A0A1G4HZN4"/>
<keyword evidence="6" id="KW-0413">Isomerase</keyword>
<protein>
    <recommendedName>
        <fullName evidence="8">DNA 3'-5' helicase</fullName>
        <ecNumber evidence="8">5.6.2.4</ecNumber>
    </recommendedName>
</protein>
<evidence type="ECO:0000256" key="4">
    <source>
        <dbReference type="ARBA" id="ARBA00022806"/>
    </source>
</evidence>
<dbReference type="SMART" id="SM00487">
    <property type="entry name" value="DEXDc"/>
    <property type="match status" value="1"/>
</dbReference>
<dbReference type="InterPro" id="IPR006935">
    <property type="entry name" value="Helicase/UvrB_N"/>
</dbReference>
<evidence type="ECO:0000313" key="12">
    <source>
        <dbReference type="EMBL" id="SCU64808.1"/>
    </source>
</evidence>
<dbReference type="InterPro" id="IPR001161">
    <property type="entry name" value="XPB/Ssl2"/>
</dbReference>
<dbReference type="SMART" id="SM00490">
    <property type="entry name" value="HELICc"/>
    <property type="match status" value="1"/>
</dbReference>
<dbReference type="InterPro" id="IPR027417">
    <property type="entry name" value="P-loop_NTPase"/>
</dbReference>
<evidence type="ECO:0000256" key="2">
    <source>
        <dbReference type="ARBA" id="ARBA00022741"/>
    </source>
</evidence>
<comment type="catalytic activity">
    <reaction evidence="7">
        <text>Couples ATP hydrolysis with the unwinding of duplex DNA by translocating in the 3'-5' direction.</text>
        <dbReference type="EC" id="5.6.2.4"/>
    </reaction>
</comment>
<dbReference type="InterPro" id="IPR014001">
    <property type="entry name" value="Helicase_ATP-bd"/>
</dbReference>
<evidence type="ECO:0000256" key="9">
    <source>
        <dbReference type="ARBA" id="ARBA00048988"/>
    </source>
</evidence>
<dbReference type="GO" id="GO:0097550">
    <property type="term" value="C:transcription preinitiation complex"/>
    <property type="evidence" value="ECO:0007669"/>
    <property type="project" value="TreeGrafter"/>
</dbReference>